<gene>
    <name evidence="2" type="ORF">A4V09_11845</name>
</gene>
<protein>
    <recommendedName>
        <fullName evidence="1">PucR C-terminal helix-turn-helix domain-containing protein</fullName>
    </recommendedName>
</protein>
<dbReference type="Proteomes" id="UP000092574">
    <property type="component" value="Chromosome"/>
</dbReference>
<dbReference type="InterPro" id="IPR051448">
    <property type="entry name" value="CdaR-like_regulators"/>
</dbReference>
<reference evidence="2" key="1">
    <citation type="submission" date="2017-04" db="EMBL/GenBank/DDBJ databases">
        <title>Complete Genome Sequences of Twelve Strains of a Stable Defined Moderately Diverse Mouse Microbiota 2 (sDMDMm2).</title>
        <authorList>
            <person name="Uchimura Y."/>
            <person name="Wyss M."/>
            <person name="Brugiroux S."/>
            <person name="Limenitakis J.P."/>
            <person name="Stecher B."/>
            <person name="McCoy K.D."/>
            <person name="Macpherson A.J."/>
        </authorList>
    </citation>
    <scope>NUCLEOTIDE SEQUENCE</scope>
    <source>
        <strain evidence="2">YL58</strain>
    </source>
</reference>
<dbReference type="Gene3D" id="1.10.10.2840">
    <property type="entry name" value="PucR C-terminal helix-turn-helix domain"/>
    <property type="match status" value="1"/>
</dbReference>
<dbReference type="OrthoDB" id="212459at2"/>
<evidence type="ECO:0000313" key="2">
    <source>
        <dbReference type="EMBL" id="ANU76401.1"/>
    </source>
</evidence>
<dbReference type="RefSeq" id="WP_065542566.1">
    <property type="nucleotide sequence ID" value="NZ_CP015405.2"/>
</dbReference>
<dbReference type="AlphaFoldDB" id="A0A1C7I9U0"/>
<dbReference type="InterPro" id="IPR025736">
    <property type="entry name" value="PucR_C-HTH_dom"/>
</dbReference>
<organism evidence="2 3">
    <name type="scientific">Blautia pseudococcoides</name>
    <dbReference type="NCBI Taxonomy" id="1796616"/>
    <lineage>
        <taxon>Bacteria</taxon>
        <taxon>Bacillati</taxon>
        <taxon>Bacillota</taxon>
        <taxon>Clostridia</taxon>
        <taxon>Lachnospirales</taxon>
        <taxon>Lachnospiraceae</taxon>
        <taxon>Blautia</taxon>
    </lineage>
</organism>
<name>A0A1C7I9U0_9FIRM</name>
<dbReference type="Pfam" id="PF13556">
    <property type="entry name" value="HTH_30"/>
    <property type="match status" value="1"/>
</dbReference>
<keyword evidence="3" id="KW-1185">Reference proteome</keyword>
<accession>A0A1C7I9U0</accession>
<evidence type="ECO:0000259" key="1">
    <source>
        <dbReference type="Pfam" id="PF13556"/>
    </source>
</evidence>
<evidence type="ECO:0000313" key="3">
    <source>
        <dbReference type="Proteomes" id="UP000092574"/>
    </source>
</evidence>
<dbReference type="STRING" id="1796616.A4V09_11845"/>
<proteinExistence type="predicted"/>
<dbReference type="EMBL" id="CP015405">
    <property type="protein sequence ID" value="ANU76401.1"/>
    <property type="molecule type" value="Genomic_DNA"/>
</dbReference>
<dbReference type="InterPro" id="IPR042070">
    <property type="entry name" value="PucR_C-HTH_sf"/>
</dbReference>
<dbReference type="PANTHER" id="PTHR33744">
    <property type="entry name" value="CARBOHYDRATE DIACID REGULATOR"/>
    <property type="match status" value="1"/>
</dbReference>
<dbReference type="KEGG" id="byl:A4V09_11845"/>
<feature type="domain" description="PucR C-terminal helix-turn-helix" evidence="1">
    <location>
        <begin position="456"/>
        <end position="512"/>
    </location>
</feature>
<sequence length="518" mass="60409">MQIYNYDTKLLLNMQILVDNLEDDYNITFFRRWHDEQRLTGAGIYYGQKELSPQLVYVAKGEIFDQYPITENGISRIMVGKSKEDVDSILCSVIEIDESGCWESIFNYIQEIFIRYASWSQKLEDILNSGGGLHELCVSAMDFFQNPLYIHDNTFHVLAMPTWVVGMGNIQVDENSGNIFFSQEKIEKLQNSPEYIQTLSTRGANIWEPIYGTHRMLYANIWTSNDIYCGRFLLHELNRSIKPGDFLMVNYFATFLRMAFDRNLFKRNDVTSFEKIIIKLIKGEPVEQPYLVKRLEMLGWKLTNEYICLKLEIQKDSKEILRHQKICSSVNIILKDALSISVENGAFSICNLSLSQYTRNELAMKLDSLCREMDLIIGCSNHFHDFTEIREYSRQAEKAILLSLQRNSMGNFFCFSEYVLDYIIGHFTEEFSIRSICSDSIMALDQIDHEKGTEYIETLTCYLKHGCNQTPTANELYIHRSTLMYRLERIQKLTGINLEDPDTRLFIEISMRLLGYIT</sequence>